<dbReference type="GO" id="GO:0140359">
    <property type="term" value="F:ABC-type transporter activity"/>
    <property type="evidence" value="ECO:0007669"/>
    <property type="project" value="InterPro"/>
</dbReference>
<comment type="caution">
    <text evidence="10">The sequence shown here is derived from an EMBL/GenBank/DDBJ whole genome shotgun (WGS) entry which is preliminary data.</text>
</comment>
<dbReference type="RefSeq" id="WP_111321764.1">
    <property type="nucleotide sequence ID" value="NZ_BIFX01000003.1"/>
</dbReference>
<keyword evidence="6 7" id="KW-0472">Membrane</keyword>
<evidence type="ECO:0000256" key="1">
    <source>
        <dbReference type="ARBA" id="ARBA00004651"/>
    </source>
</evidence>
<dbReference type="PANTHER" id="PTHR24221">
    <property type="entry name" value="ATP-BINDING CASSETTE SUB-FAMILY B"/>
    <property type="match status" value="1"/>
</dbReference>
<dbReference type="PROSITE" id="PS50929">
    <property type="entry name" value="ABC_TM1F"/>
    <property type="match status" value="1"/>
</dbReference>
<feature type="transmembrane region" description="Helical" evidence="7">
    <location>
        <begin position="155"/>
        <end position="174"/>
    </location>
</feature>
<dbReference type="SMART" id="SM00382">
    <property type="entry name" value="AAA"/>
    <property type="match status" value="1"/>
</dbReference>
<proteinExistence type="predicted"/>
<dbReference type="AlphaFoldDB" id="A0A326U7H9"/>
<reference evidence="10 11" key="1">
    <citation type="submission" date="2018-06" db="EMBL/GenBank/DDBJ databases">
        <title>Genomic Encyclopedia of Archaeal and Bacterial Type Strains, Phase II (KMG-II): from individual species to whole genera.</title>
        <authorList>
            <person name="Goeker M."/>
        </authorList>
    </citation>
    <scope>NUCLEOTIDE SEQUENCE [LARGE SCALE GENOMIC DNA]</scope>
    <source>
        <strain evidence="10 11">ATCC BAA-1881</strain>
    </source>
</reference>
<dbReference type="InterPro" id="IPR011527">
    <property type="entry name" value="ABC1_TM_dom"/>
</dbReference>
<evidence type="ECO:0000256" key="6">
    <source>
        <dbReference type="ARBA" id="ARBA00023136"/>
    </source>
</evidence>
<evidence type="ECO:0000256" key="4">
    <source>
        <dbReference type="ARBA" id="ARBA00022840"/>
    </source>
</evidence>
<dbReference type="GO" id="GO:0005524">
    <property type="term" value="F:ATP binding"/>
    <property type="evidence" value="ECO:0007669"/>
    <property type="project" value="UniProtKB-KW"/>
</dbReference>
<dbReference type="GO" id="GO:0016887">
    <property type="term" value="F:ATP hydrolysis activity"/>
    <property type="evidence" value="ECO:0007669"/>
    <property type="project" value="InterPro"/>
</dbReference>
<keyword evidence="4 10" id="KW-0067">ATP-binding</keyword>
<feature type="domain" description="ABC transporter" evidence="8">
    <location>
        <begin position="349"/>
        <end position="580"/>
    </location>
</feature>
<evidence type="ECO:0000313" key="10">
    <source>
        <dbReference type="EMBL" id="PZW31094.1"/>
    </source>
</evidence>
<evidence type="ECO:0000259" key="8">
    <source>
        <dbReference type="PROSITE" id="PS50893"/>
    </source>
</evidence>
<dbReference type="Pfam" id="PF00664">
    <property type="entry name" value="ABC_membrane"/>
    <property type="match status" value="1"/>
</dbReference>
<keyword evidence="2 7" id="KW-0812">Transmembrane</keyword>
<dbReference type="Proteomes" id="UP000248806">
    <property type="component" value="Unassembled WGS sequence"/>
</dbReference>
<keyword evidence="11" id="KW-1185">Reference proteome</keyword>
<comment type="subcellular location">
    <subcellularLocation>
        <location evidence="1">Cell membrane</location>
        <topology evidence="1">Multi-pass membrane protein</topology>
    </subcellularLocation>
</comment>
<dbReference type="GO" id="GO:0005886">
    <property type="term" value="C:plasma membrane"/>
    <property type="evidence" value="ECO:0007669"/>
    <property type="project" value="UniProtKB-SubCell"/>
</dbReference>
<name>A0A326U7H9_THEHA</name>
<dbReference type="OrthoDB" id="9769115at2"/>
<evidence type="ECO:0000313" key="11">
    <source>
        <dbReference type="Proteomes" id="UP000248806"/>
    </source>
</evidence>
<keyword evidence="3" id="KW-0547">Nucleotide-binding</keyword>
<protein>
    <submittedName>
        <fullName evidence="10">ATP-binding cassette subfamily B protein</fullName>
    </submittedName>
</protein>
<evidence type="ECO:0000259" key="9">
    <source>
        <dbReference type="PROSITE" id="PS50929"/>
    </source>
</evidence>
<organism evidence="10 11">
    <name type="scientific">Thermosporothrix hazakensis</name>
    <dbReference type="NCBI Taxonomy" id="644383"/>
    <lineage>
        <taxon>Bacteria</taxon>
        <taxon>Bacillati</taxon>
        <taxon>Chloroflexota</taxon>
        <taxon>Ktedonobacteria</taxon>
        <taxon>Ktedonobacterales</taxon>
        <taxon>Thermosporotrichaceae</taxon>
        <taxon>Thermosporothrix</taxon>
    </lineage>
</organism>
<evidence type="ECO:0000256" key="7">
    <source>
        <dbReference type="SAM" id="Phobius"/>
    </source>
</evidence>
<keyword evidence="5 7" id="KW-1133">Transmembrane helix</keyword>
<feature type="transmembrane region" description="Helical" evidence="7">
    <location>
        <begin position="52"/>
        <end position="71"/>
    </location>
</feature>
<dbReference type="EMBL" id="QKUF01000006">
    <property type="protein sequence ID" value="PZW31094.1"/>
    <property type="molecule type" value="Genomic_DNA"/>
</dbReference>
<evidence type="ECO:0000256" key="5">
    <source>
        <dbReference type="ARBA" id="ARBA00022989"/>
    </source>
</evidence>
<evidence type="ECO:0000256" key="3">
    <source>
        <dbReference type="ARBA" id="ARBA00022741"/>
    </source>
</evidence>
<evidence type="ECO:0000256" key="2">
    <source>
        <dbReference type="ARBA" id="ARBA00022692"/>
    </source>
</evidence>
<dbReference type="InterPro" id="IPR003439">
    <property type="entry name" value="ABC_transporter-like_ATP-bd"/>
</dbReference>
<sequence>MKNGLFKIMMYAPQLYLLNALLQIFRSIFLLLPGPIIAAFFDSISHQHQSGWNLWTLGALLVGAGIARVLAMLSSVATDTTCVETGKTLLRRNVFQQIIMKTGARTLPASSGDMLNRFREDAHQVSEPIVYNLMAFGAGIQALIAIITLLSIHPLITIVALIPMIGSNILIECMTTRIRAYHRESRQAAGAVSSFLGEVLKNTQAIQLTGAQQYVIAHLRHLNEKRRQTTLKSLFFTNVVLVSVSRNTTNIAFGIILLLAAQAMQQGSFTVGELAFFLLYLDQITAFIAQFSIGLAKRKQAGVSLQRLQTILPADVPENAVVDQSPLHLRGTYPALPQPQRQAEPLTRLEVRNLTYLHPQSKKGIEDISFLLLRGTCTVVTGRIGSGKSTLLRSLLGLLPASGAIYWNGQQITNPASFFVPPQSAYTPQVPRLCSETLRQNMLMGLPDEPERLHAAIHAAVMERDIQMLEKGLETVVGPKGTKLSGGQIQRTAAARMFLREPDLLVFDDLSSALDVETERQLWERLFTNRAHTCLLVSHRHFALQQADQILVLQDGRLVAAGPLEQLLETSEAMCSLWNGTIES</sequence>
<feature type="transmembrane region" description="Helical" evidence="7">
    <location>
        <begin position="235"/>
        <end position="262"/>
    </location>
</feature>
<dbReference type="Gene3D" id="3.40.50.300">
    <property type="entry name" value="P-loop containing nucleotide triphosphate hydrolases"/>
    <property type="match status" value="1"/>
</dbReference>
<accession>A0A326U7H9</accession>
<dbReference type="InterPro" id="IPR039421">
    <property type="entry name" value="Type_1_exporter"/>
</dbReference>
<feature type="domain" description="ABC transmembrane type-1" evidence="9">
    <location>
        <begin position="17"/>
        <end position="300"/>
    </location>
</feature>
<dbReference type="Pfam" id="PF00005">
    <property type="entry name" value="ABC_tran"/>
    <property type="match status" value="1"/>
</dbReference>
<feature type="transmembrane region" description="Helical" evidence="7">
    <location>
        <begin position="20"/>
        <end position="40"/>
    </location>
</feature>
<dbReference type="Gene3D" id="1.20.1560.10">
    <property type="entry name" value="ABC transporter type 1, transmembrane domain"/>
    <property type="match status" value="1"/>
</dbReference>
<gene>
    <name evidence="10" type="ORF">EI42_02191</name>
</gene>
<dbReference type="InterPro" id="IPR027417">
    <property type="entry name" value="P-loop_NTPase"/>
</dbReference>
<dbReference type="CDD" id="cd07346">
    <property type="entry name" value="ABC_6TM_exporters"/>
    <property type="match status" value="1"/>
</dbReference>
<dbReference type="SUPFAM" id="SSF52540">
    <property type="entry name" value="P-loop containing nucleoside triphosphate hydrolases"/>
    <property type="match status" value="1"/>
</dbReference>
<dbReference type="PROSITE" id="PS50893">
    <property type="entry name" value="ABC_TRANSPORTER_2"/>
    <property type="match status" value="1"/>
</dbReference>
<feature type="transmembrane region" description="Helical" evidence="7">
    <location>
        <begin position="129"/>
        <end position="149"/>
    </location>
</feature>
<dbReference type="InterPro" id="IPR036640">
    <property type="entry name" value="ABC1_TM_sf"/>
</dbReference>
<dbReference type="InterPro" id="IPR003593">
    <property type="entry name" value="AAA+_ATPase"/>
</dbReference>
<dbReference type="PANTHER" id="PTHR24221:SF423">
    <property type="entry name" value="ABC TRANSPORTER"/>
    <property type="match status" value="1"/>
</dbReference>
<dbReference type="SUPFAM" id="SSF90123">
    <property type="entry name" value="ABC transporter transmembrane region"/>
    <property type="match status" value="1"/>
</dbReference>